<dbReference type="AlphaFoldDB" id="A0A9P4TKF4"/>
<dbReference type="EMBL" id="SWKU01000005">
    <property type="protein sequence ID" value="KAF3006825.1"/>
    <property type="molecule type" value="Genomic_DNA"/>
</dbReference>
<comment type="caution">
    <text evidence="2">The sequence shown here is derived from an EMBL/GenBank/DDBJ whole genome shotgun (WGS) entry which is preliminary data.</text>
</comment>
<proteinExistence type="predicted"/>
<reference evidence="2" key="1">
    <citation type="submission" date="2019-04" db="EMBL/GenBank/DDBJ databases">
        <title>Sequencing of skin fungus with MAO and IRED activity.</title>
        <authorList>
            <person name="Marsaioli A.J."/>
            <person name="Bonatto J.M.C."/>
            <person name="Reis Junior O."/>
        </authorList>
    </citation>
    <scope>NUCLEOTIDE SEQUENCE</scope>
    <source>
        <strain evidence="2">30M1</strain>
    </source>
</reference>
<evidence type="ECO:0000313" key="3">
    <source>
        <dbReference type="Proteomes" id="UP000801428"/>
    </source>
</evidence>
<organism evidence="2 3">
    <name type="scientific">Curvularia kusanoi</name>
    <name type="common">Cochliobolus kusanoi</name>
    <dbReference type="NCBI Taxonomy" id="90978"/>
    <lineage>
        <taxon>Eukaryota</taxon>
        <taxon>Fungi</taxon>
        <taxon>Dikarya</taxon>
        <taxon>Ascomycota</taxon>
        <taxon>Pezizomycotina</taxon>
        <taxon>Dothideomycetes</taxon>
        <taxon>Pleosporomycetidae</taxon>
        <taxon>Pleosporales</taxon>
        <taxon>Pleosporineae</taxon>
        <taxon>Pleosporaceae</taxon>
        <taxon>Curvularia</taxon>
    </lineage>
</organism>
<accession>A0A9P4TKF4</accession>
<keyword evidence="3" id="KW-1185">Reference proteome</keyword>
<feature type="region of interest" description="Disordered" evidence="1">
    <location>
        <begin position="1"/>
        <end position="75"/>
    </location>
</feature>
<name>A0A9P4TKF4_CURKU</name>
<protein>
    <submittedName>
        <fullName evidence="2">Uncharacterized protein</fullName>
    </submittedName>
</protein>
<sequence>MFGWGRNQQPPGTPPRARNPGQEDESPLVQRVRRMNEAAAPSRNAQRGVLHPSPSPISKSAVKRGSAAHGVRRANTSHRSLLAPNLITRATDVAWLTGMNDHHGQRNVKELSEEDTIVAGAKIVYFVTNDFNPQDLRALTSKLTPLKEDGLLWREATAEFGSRKSKWQNGVISYIEATVVKLMDAWSQDATNRGREFKDLPEVDRLVIWMDEYNHDSHSIAQEWWKPVGGSLDWHAIFDMPDDASDDAKARVARVQRMLRNKWIFACDQVCQFSILTAAVPLAGFFENQEAAHEMSSKQHLKNWKGFAMHPRYRGVMAAFADVPVHSEYANGRMSVASANGTNPNQDHYVNLCWD</sequence>
<feature type="compositionally biased region" description="Polar residues" evidence="1">
    <location>
        <begin position="1"/>
        <end position="10"/>
    </location>
</feature>
<dbReference type="Proteomes" id="UP000801428">
    <property type="component" value="Unassembled WGS sequence"/>
</dbReference>
<evidence type="ECO:0000313" key="2">
    <source>
        <dbReference type="EMBL" id="KAF3006825.1"/>
    </source>
</evidence>
<dbReference type="OrthoDB" id="3787418at2759"/>
<evidence type="ECO:0000256" key="1">
    <source>
        <dbReference type="SAM" id="MobiDB-lite"/>
    </source>
</evidence>
<gene>
    <name evidence="2" type="ORF">E8E13_010589</name>
</gene>